<dbReference type="STRING" id="1453497.AT15_05750"/>
<dbReference type="Pfam" id="PF13412">
    <property type="entry name" value="HTH_24"/>
    <property type="match status" value="1"/>
</dbReference>
<evidence type="ECO:0000256" key="1">
    <source>
        <dbReference type="ARBA" id="ARBA00006479"/>
    </source>
</evidence>
<gene>
    <name evidence="2" type="ORF">AT15_05750</name>
</gene>
<dbReference type="SUPFAM" id="SSF46785">
    <property type="entry name" value="Winged helix' DNA-binding domain"/>
    <property type="match status" value="1"/>
</dbReference>
<keyword evidence="3" id="KW-1185">Reference proteome</keyword>
<evidence type="ECO:0000313" key="3">
    <source>
        <dbReference type="Proteomes" id="UP000077339"/>
    </source>
</evidence>
<dbReference type="PANTHER" id="PTHR18964">
    <property type="entry name" value="ROK (REPRESSOR, ORF, KINASE) FAMILY"/>
    <property type="match status" value="1"/>
</dbReference>
<dbReference type="Gene3D" id="3.30.420.40">
    <property type="match status" value="2"/>
</dbReference>
<dbReference type="Pfam" id="PF00480">
    <property type="entry name" value="ROK"/>
    <property type="match status" value="1"/>
</dbReference>
<evidence type="ECO:0008006" key="4">
    <source>
        <dbReference type="Google" id="ProtNLM"/>
    </source>
</evidence>
<dbReference type="Proteomes" id="UP000077339">
    <property type="component" value="Unassembled WGS sequence"/>
</dbReference>
<dbReference type="PATRIC" id="fig|1453497.3.peg.1145"/>
<protein>
    <recommendedName>
        <fullName evidence="4">ROK family transcriptional regulator</fullName>
    </recommendedName>
</protein>
<name>A0A176K3K5_9BACT</name>
<reference evidence="2 3" key="1">
    <citation type="submission" date="2014-02" db="EMBL/GenBank/DDBJ databases">
        <title>Kosmotoga genome sequencing.</title>
        <authorList>
            <person name="Pollo S.M."/>
            <person name="Charchuk R."/>
            <person name="Nesbo C.L."/>
        </authorList>
    </citation>
    <scope>NUCLEOTIDE SEQUENCE [LARGE SCALE GENOMIC DNA]</scope>
    <source>
        <strain evidence="2 3">S304</strain>
    </source>
</reference>
<dbReference type="InterPro" id="IPR036388">
    <property type="entry name" value="WH-like_DNA-bd_sf"/>
</dbReference>
<dbReference type="SUPFAM" id="SSF53067">
    <property type="entry name" value="Actin-like ATPase domain"/>
    <property type="match status" value="1"/>
</dbReference>
<dbReference type="EMBL" id="JFHK01000003">
    <property type="protein sequence ID" value="OAA31577.1"/>
    <property type="molecule type" value="Genomic_DNA"/>
</dbReference>
<dbReference type="InterPro" id="IPR000600">
    <property type="entry name" value="ROK"/>
</dbReference>
<proteinExistence type="inferred from homology"/>
<comment type="similarity">
    <text evidence="1">Belongs to the ROK (NagC/XylR) family.</text>
</comment>
<dbReference type="PANTHER" id="PTHR18964:SF149">
    <property type="entry name" value="BIFUNCTIONAL UDP-N-ACETYLGLUCOSAMINE 2-EPIMERASE_N-ACETYLMANNOSAMINE KINASE"/>
    <property type="match status" value="1"/>
</dbReference>
<comment type="caution">
    <text evidence="2">The sequence shown here is derived from an EMBL/GenBank/DDBJ whole genome shotgun (WGS) entry which is preliminary data.</text>
</comment>
<dbReference type="AlphaFoldDB" id="A0A176K3K5"/>
<accession>A0A176K3K5</accession>
<organism evidence="2 3">
    <name type="scientific">Kosmotoga arenicorallina S304</name>
    <dbReference type="NCBI Taxonomy" id="1453497"/>
    <lineage>
        <taxon>Bacteria</taxon>
        <taxon>Thermotogati</taxon>
        <taxon>Thermotogota</taxon>
        <taxon>Thermotogae</taxon>
        <taxon>Kosmotogales</taxon>
        <taxon>Kosmotogaceae</taxon>
        <taxon>Kosmotoga</taxon>
    </lineage>
</organism>
<dbReference type="InterPro" id="IPR036390">
    <property type="entry name" value="WH_DNA-bd_sf"/>
</dbReference>
<dbReference type="Gene3D" id="1.10.10.10">
    <property type="entry name" value="Winged helix-like DNA-binding domain superfamily/Winged helix DNA-binding domain"/>
    <property type="match status" value="1"/>
</dbReference>
<sequence length="411" mass="44913">MNLVNSLKKESDKMKRRGSKYLIKEINEKLILRTIYNNEKIDRASIAKQTGLSPAAVTKITAELINQGMILEAGSAKSSGGRKPILLSLNPDYGQFLGVKIGVGYIELAITDFTGKMFENQRCDTESSDPVSIVEVVKKCWNKCNSKSDGNLLGIGIAVSGVVDSKEGIVKDSFLLGWRDVRIAELLKKAFKCEVLVMNDVDSFAMSHLWLGKAGQYSNAVVITLGIGIGGALIIDGKIHTAKGGVGEIGHMTVVKDGTTCSCGSKGCLEAEASFGSLVKKVASTTKNIQLRELYKSVKQSESSEIEYLRKAKNIDPEAFESVFDEYAQLIGIALKNIINMLAPDYLLIGGEALEFKDHFLNESILFAVKNAFGRLGDNVIFEIDELGEESWALGSIYNLMDEKLFRVSQK</sequence>
<dbReference type="InterPro" id="IPR043129">
    <property type="entry name" value="ATPase_NBD"/>
</dbReference>
<evidence type="ECO:0000313" key="2">
    <source>
        <dbReference type="EMBL" id="OAA31577.1"/>
    </source>
</evidence>